<dbReference type="AlphaFoldDB" id="B0C3E1"/>
<keyword evidence="3" id="KW-0460">Magnesium</keyword>
<dbReference type="KEGG" id="amr:AM1_3650"/>
<dbReference type="OrthoDB" id="193379at2"/>
<dbReference type="RefSeq" id="WP_012164030.1">
    <property type="nucleotide sequence ID" value="NC_009925.1"/>
</dbReference>
<dbReference type="SFLD" id="SFLDG01140">
    <property type="entry name" value="C2.B:_Phosphomannomutase_and_P"/>
    <property type="match status" value="1"/>
</dbReference>
<keyword evidence="2" id="KW-0378">Hydrolase</keyword>
<dbReference type="PROSITE" id="PS01228">
    <property type="entry name" value="COF_1"/>
    <property type="match status" value="1"/>
</dbReference>
<dbReference type="SFLD" id="SFLDS00003">
    <property type="entry name" value="Haloacid_Dehalogenase"/>
    <property type="match status" value="1"/>
</dbReference>
<organism evidence="4 5">
    <name type="scientific">Acaryochloris marina (strain MBIC 11017)</name>
    <dbReference type="NCBI Taxonomy" id="329726"/>
    <lineage>
        <taxon>Bacteria</taxon>
        <taxon>Bacillati</taxon>
        <taxon>Cyanobacteriota</taxon>
        <taxon>Cyanophyceae</taxon>
        <taxon>Acaryochloridales</taxon>
        <taxon>Acaryochloridaceae</taxon>
        <taxon>Acaryochloris</taxon>
    </lineage>
</organism>
<dbReference type="Gene3D" id="3.30.980.20">
    <property type="entry name" value="Putative mannosyl-3-phosphoglycerate phosphatase, domain 2"/>
    <property type="match status" value="1"/>
</dbReference>
<reference evidence="4 5" key="1">
    <citation type="journal article" date="2008" name="Proc. Natl. Acad. Sci. U.S.A.">
        <title>Niche adaptation and genome expansion in the chlorophyll d-producing cyanobacterium Acaryochloris marina.</title>
        <authorList>
            <person name="Swingley W.D."/>
            <person name="Chen M."/>
            <person name="Cheung P.C."/>
            <person name="Conrad A.L."/>
            <person name="Dejesa L.C."/>
            <person name="Hao J."/>
            <person name="Honchak B.M."/>
            <person name="Karbach L.E."/>
            <person name="Kurdoglu A."/>
            <person name="Lahiri S."/>
            <person name="Mastrian S.D."/>
            <person name="Miyashita H."/>
            <person name="Page L."/>
            <person name="Ramakrishna P."/>
            <person name="Satoh S."/>
            <person name="Sattley W.M."/>
            <person name="Shimada Y."/>
            <person name="Taylor H.L."/>
            <person name="Tomo T."/>
            <person name="Tsuchiya T."/>
            <person name="Wang Z.T."/>
            <person name="Raymond J."/>
            <person name="Mimuro M."/>
            <person name="Blankenship R.E."/>
            <person name="Touchman J.W."/>
        </authorList>
    </citation>
    <scope>NUCLEOTIDE SEQUENCE [LARGE SCALE GENOMIC DNA]</scope>
    <source>
        <strain evidence="5">MBIC 11017</strain>
    </source>
</reference>
<gene>
    <name evidence="4" type="primary">mpgP</name>
    <name evidence="4" type="ordered locus">AM1_3650</name>
</gene>
<dbReference type="Gene3D" id="3.40.50.1000">
    <property type="entry name" value="HAD superfamily/HAD-like"/>
    <property type="match status" value="1"/>
</dbReference>
<evidence type="ECO:0000256" key="1">
    <source>
        <dbReference type="ARBA" id="ARBA00022723"/>
    </source>
</evidence>
<dbReference type="InterPro" id="IPR006379">
    <property type="entry name" value="HAD-SF_hydro_IIB"/>
</dbReference>
<dbReference type="InterPro" id="IPR006381">
    <property type="entry name" value="HAD-SF-IIB-MPGP"/>
</dbReference>
<dbReference type="STRING" id="329726.AM1_3650"/>
<dbReference type="InterPro" id="IPR036412">
    <property type="entry name" value="HAD-like_sf"/>
</dbReference>
<protein>
    <submittedName>
        <fullName evidence="4">Mannosyl-3-phosphoglycerate phosphatase</fullName>
    </submittedName>
</protein>
<dbReference type="NCBIfam" id="TIGR01484">
    <property type="entry name" value="HAD-SF-IIB"/>
    <property type="match status" value="1"/>
</dbReference>
<evidence type="ECO:0000256" key="3">
    <source>
        <dbReference type="ARBA" id="ARBA00022842"/>
    </source>
</evidence>
<dbReference type="PANTHER" id="PTHR10000">
    <property type="entry name" value="PHOSPHOSERINE PHOSPHATASE"/>
    <property type="match status" value="1"/>
</dbReference>
<dbReference type="EMBL" id="CP000828">
    <property type="protein sequence ID" value="ABW28640.1"/>
    <property type="molecule type" value="Genomic_DNA"/>
</dbReference>
<dbReference type="Pfam" id="PF08282">
    <property type="entry name" value="Hydrolase_3"/>
    <property type="match status" value="1"/>
</dbReference>
<sequence>MTNSASYLVFTDLDGTLLNHDDYRYDDALPMLAWLKDHQIPVIAVTSKTRVEVEELLQALSFEEPFVVENGSGVFIPHNDQRFDLSHTDIAQQEQHQRLSLGCTYDQARTGLKTLSQCLSQPLQGFGDMTVDELIALTGLSTDDALKAQTREFTEPFVNPGLDAKALEQHVAEIGFQVLVGDRFCHLIGVGAGKGKAVDLLVQCYQAPQGPVKTVGLGNSPNDLAMLEVVDIPIVIPGAKGPHPGLAGRGWQIAPATGAKGWAMAMQQVRDQFWG</sequence>
<dbReference type="SUPFAM" id="SSF56784">
    <property type="entry name" value="HAD-like"/>
    <property type="match status" value="1"/>
</dbReference>
<dbReference type="GO" id="GO:0051479">
    <property type="term" value="P:mannosylglycerate biosynthetic process"/>
    <property type="evidence" value="ECO:0007669"/>
    <property type="project" value="InterPro"/>
</dbReference>
<proteinExistence type="predicted"/>
<accession>B0C3E1</accession>
<dbReference type="SFLD" id="SFLDG01142">
    <property type="entry name" value="C2.B.2:_Mannosyl-3-phosphoglyc"/>
    <property type="match status" value="1"/>
</dbReference>
<dbReference type="NCBIfam" id="TIGR01486">
    <property type="entry name" value="HAD-SF-IIB-MPGP"/>
    <property type="match status" value="1"/>
</dbReference>
<dbReference type="PANTHER" id="PTHR10000:SF8">
    <property type="entry name" value="HAD SUPERFAMILY HYDROLASE-LIKE, TYPE 3"/>
    <property type="match status" value="1"/>
</dbReference>
<dbReference type="Proteomes" id="UP000000268">
    <property type="component" value="Chromosome"/>
</dbReference>
<dbReference type="InterPro" id="IPR023214">
    <property type="entry name" value="HAD_sf"/>
</dbReference>
<dbReference type="eggNOG" id="COG3769">
    <property type="taxonomic scope" value="Bacteria"/>
</dbReference>
<name>B0C3E1_ACAM1</name>
<evidence type="ECO:0000256" key="2">
    <source>
        <dbReference type="ARBA" id="ARBA00022801"/>
    </source>
</evidence>
<dbReference type="GO" id="GO:0050531">
    <property type="term" value="F:mannosyl-3-phosphoglycerate phosphatase activity"/>
    <property type="evidence" value="ECO:0007669"/>
    <property type="project" value="InterPro"/>
</dbReference>
<evidence type="ECO:0000313" key="5">
    <source>
        <dbReference type="Proteomes" id="UP000000268"/>
    </source>
</evidence>
<dbReference type="GO" id="GO:0000287">
    <property type="term" value="F:magnesium ion binding"/>
    <property type="evidence" value="ECO:0007669"/>
    <property type="project" value="TreeGrafter"/>
</dbReference>
<keyword evidence="1" id="KW-0479">Metal-binding</keyword>
<evidence type="ECO:0000313" key="4">
    <source>
        <dbReference type="EMBL" id="ABW28640.1"/>
    </source>
</evidence>
<dbReference type="HOGENOM" id="CLU_063016_0_0_3"/>
<keyword evidence="5" id="KW-1185">Reference proteome</keyword>
<dbReference type="GO" id="GO:0005829">
    <property type="term" value="C:cytosol"/>
    <property type="evidence" value="ECO:0007669"/>
    <property type="project" value="TreeGrafter"/>
</dbReference>